<dbReference type="InterPro" id="IPR036390">
    <property type="entry name" value="WH_DNA-bd_sf"/>
</dbReference>
<dbReference type="Gene3D" id="1.10.10.10">
    <property type="entry name" value="Winged helix-like DNA-binding domain superfamily/Winged helix DNA-binding domain"/>
    <property type="match status" value="1"/>
</dbReference>
<reference evidence="2 3" key="1">
    <citation type="submission" date="2019-07" db="EMBL/GenBank/DDBJ databases">
        <title>Whole genome shotgun sequence of Pseudonocardia sulfidoxydans NBRC 16205.</title>
        <authorList>
            <person name="Hosoyama A."/>
            <person name="Uohara A."/>
            <person name="Ohji S."/>
            <person name="Ichikawa N."/>
        </authorList>
    </citation>
    <scope>NUCLEOTIDE SEQUENCE [LARGE SCALE GENOMIC DNA]</scope>
    <source>
        <strain evidence="2 3">NBRC 16205</strain>
    </source>
</reference>
<dbReference type="SMART" id="SM00347">
    <property type="entry name" value="HTH_MARR"/>
    <property type="match status" value="1"/>
</dbReference>
<evidence type="ECO:0000259" key="1">
    <source>
        <dbReference type="PROSITE" id="PS50995"/>
    </source>
</evidence>
<organism evidence="2 3">
    <name type="scientific">Pseudonocardia sulfidoxydans NBRC 16205</name>
    <dbReference type="NCBI Taxonomy" id="1223511"/>
    <lineage>
        <taxon>Bacteria</taxon>
        <taxon>Bacillati</taxon>
        <taxon>Actinomycetota</taxon>
        <taxon>Actinomycetes</taxon>
        <taxon>Pseudonocardiales</taxon>
        <taxon>Pseudonocardiaceae</taxon>
        <taxon>Pseudonocardia</taxon>
    </lineage>
</organism>
<name>A0A511D911_9PSEU</name>
<keyword evidence="3" id="KW-1185">Reference proteome</keyword>
<dbReference type="AlphaFoldDB" id="A0A511D911"/>
<gene>
    <name evidence="2" type="ORF">PSU4_02390</name>
</gene>
<protein>
    <submittedName>
        <fullName evidence="2">MarR family transcriptional regulator</fullName>
    </submittedName>
</protein>
<dbReference type="PROSITE" id="PS50995">
    <property type="entry name" value="HTH_MARR_2"/>
    <property type="match status" value="1"/>
</dbReference>
<dbReference type="GO" id="GO:0003700">
    <property type="term" value="F:DNA-binding transcription factor activity"/>
    <property type="evidence" value="ECO:0007669"/>
    <property type="project" value="InterPro"/>
</dbReference>
<dbReference type="InterPro" id="IPR000835">
    <property type="entry name" value="HTH_MarR-typ"/>
</dbReference>
<dbReference type="Pfam" id="PF12802">
    <property type="entry name" value="MarR_2"/>
    <property type="match status" value="1"/>
</dbReference>
<evidence type="ECO:0000313" key="2">
    <source>
        <dbReference type="EMBL" id="GEL21285.1"/>
    </source>
</evidence>
<proteinExistence type="predicted"/>
<dbReference type="PANTHER" id="PTHR39515">
    <property type="entry name" value="CONSERVED PROTEIN"/>
    <property type="match status" value="1"/>
</dbReference>
<comment type="caution">
    <text evidence="2">The sequence shown here is derived from an EMBL/GenBank/DDBJ whole genome shotgun (WGS) entry which is preliminary data.</text>
</comment>
<evidence type="ECO:0000313" key="3">
    <source>
        <dbReference type="Proteomes" id="UP000321685"/>
    </source>
</evidence>
<feature type="domain" description="HTH marR-type" evidence="1">
    <location>
        <begin position="12"/>
        <end position="148"/>
    </location>
</feature>
<dbReference type="Proteomes" id="UP000321685">
    <property type="component" value="Unassembled WGS sequence"/>
</dbReference>
<dbReference type="InterPro" id="IPR052526">
    <property type="entry name" value="HTH-type_Bedaq_tolerance"/>
</dbReference>
<dbReference type="InterPro" id="IPR036388">
    <property type="entry name" value="WH-like_DNA-bd_sf"/>
</dbReference>
<dbReference type="PANTHER" id="PTHR39515:SF2">
    <property type="entry name" value="HTH-TYPE TRANSCRIPTIONAL REGULATOR RV0880"/>
    <property type="match status" value="1"/>
</dbReference>
<accession>A0A511D911</accession>
<dbReference type="EMBL" id="BJVJ01000001">
    <property type="protein sequence ID" value="GEL21285.1"/>
    <property type="molecule type" value="Genomic_DNA"/>
</dbReference>
<dbReference type="SUPFAM" id="SSF46785">
    <property type="entry name" value="Winged helix' DNA-binding domain"/>
    <property type="match status" value="1"/>
</dbReference>
<sequence length="149" mass="16055">MGGMPAALSESAAHAARDVRVLVGRLRRRLRQTYDNADLTPSQTSALSRIGRAGPLSASDLAAAERVRPQSIAATLAVLEERGLTERRPDPGDGRRRLLTLTPAGAALLDDGRRAGEEWLARALQEQLTEAERRTVVEAMALLDRVVAP</sequence>